<dbReference type="SUPFAM" id="SSF56112">
    <property type="entry name" value="Protein kinase-like (PK-like)"/>
    <property type="match status" value="1"/>
</dbReference>
<evidence type="ECO:0000256" key="11">
    <source>
        <dbReference type="SAM" id="MobiDB-lite"/>
    </source>
</evidence>
<keyword evidence="7" id="KW-0067">ATP-binding</keyword>
<evidence type="ECO:0000256" key="7">
    <source>
        <dbReference type="ARBA" id="ARBA00022840"/>
    </source>
</evidence>
<evidence type="ECO:0000259" key="12">
    <source>
        <dbReference type="PROSITE" id="PS50011"/>
    </source>
</evidence>
<organism evidence="13 14">
    <name type="scientific">Varroa destructor</name>
    <name type="common">Honeybee mite</name>
    <dbReference type="NCBI Taxonomy" id="109461"/>
    <lineage>
        <taxon>Eukaryota</taxon>
        <taxon>Metazoa</taxon>
        <taxon>Ecdysozoa</taxon>
        <taxon>Arthropoda</taxon>
        <taxon>Chelicerata</taxon>
        <taxon>Arachnida</taxon>
        <taxon>Acari</taxon>
        <taxon>Parasitiformes</taxon>
        <taxon>Mesostigmata</taxon>
        <taxon>Gamasina</taxon>
        <taxon>Dermanyssoidea</taxon>
        <taxon>Varroidae</taxon>
        <taxon>Varroa</taxon>
    </lineage>
</organism>
<dbReference type="PANTHER" id="PTHR24356">
    <property type="entry name" value="SERINE/THREONINE-PROTEIN KINASE"/>
    <property type="match status" value="1"/>
</dbReference>
<dbReference type="EC" id="2.7.11.1" evidence="1"/>
<dbReference type="KEGG" id="vde:111245447"/>
<keyword evidence="3" id="KW-0723">Serine/threonine-protein kinase</keyword>
<dbReference type="GO" id="GO:0005524">
    <property type="term" value="F:ATP binding"/>
    <property type="evidence" value="ECO:0007669"/>
    <property type="project" value="UniProtKB-KW"/>
</dbReference>
<dbReference type="PROSITE" id="PS00108">
    <property type="entry name" value="PROTEIN_KINASE_ST"/>
    <property type="match status" value="1"/>
</dbReference>
<evidence type="ECO:0000256" key="8">
    <source>
        <dbReference type="ARBA" id="ARBA00033099"/>
    </source>
</evidence>
<keyword evidence="6" id="KW-0418">Kinase</keyword>
<feature type="region of interest" description="Disordered" evidence="11">
    <location>
        <begin position="1"/>
        <end position="27"/>
    </location>
</feature>
<protein>
    <recommendedName>
        <fullName evidence="2">Serine/threonine-protein kinase greatwall</fullName>
        <ecNumber evidence="1">2.7.11.1</ecNumber>
    </recommendedName>
    <alternativeName>
        <fullName evidence="8">Microtubule-associated serine/threonine-protein kinase-like</fullName>
    </alternativeName>
</protein>
<feature type="compositionally biased region" description="Basic and acidic residues" evidence="11">
    <location>
        <begin position="15"/>
        <end position="24"/>
    </location>
</feature>
<evidence type="ECO:0000256" key="10">
    <source>
        <dbReference type="ARBA" id="ARBA00048679"/>
    </source>
</evidence>
<dbReference type="Gene3D" id="1.10.510.10">
    <property type="entry name" value="Transferase(Phosphotransferase) domain 1"/>
    <property type="match status" value="1"/>
</dbReference>
<dbReference type="Pfam" id="PF00069">
    <property type="entry name" value="Pkinase"/>
    <property type="match status" value="1"/>
</dbReference>
<dbReference type="InterPro" id="IPR000719">
    <property type="entry name" value="Prot_kinase_dom"/>
</dbReference>
<dbReference type="Proteomes" id="UP000594260">
    <property type="component" value="Unplaced"/>
</dbReference>
<accession>A0A7M7MBC4</accession>
<comment type="catalytic activity">
    <reaction evidence="10">
        <text>L-seryl-[protein] + ATP = O-phospho-L-seryl-[protein] + ADP + H(+)</text>
        <dbReference type="Rhea" id="RHEA:17989"/>
        <dbReference type="Rhea" id="RHEA-COMP:9863"/>
        <dbReference type="Rhea" id="RHEA-COMP:11604"/>
        <dbReference type="ChEBI" id="CHEBI:15378"/>
        <dbReference type="ChEBI" id="CHEBI:29999"/>
        <dbReference type="ChEBI" id="CHEBI:30616"/>
        <dbReference type="ChEBI" id="CHEBI:83421"/>
        <dbReference type="ChEBI" id="CHEBI:456216"/>
        <dbReference type="EC" id="2.7.11.1"/>
    </reaction>
</comment>
<dbReference type="PROSITE" id="PS50011">
    <property type="entry name" value="PROTEIN_KINASE_DOM"/>
    <property type="match status" value="1"/>
</dbReference>
<dbReference type="OrthoDB" id="248923at2759"/>
<comment type="catalytic activity">
    <reaction evidence="9">
        <text>L-threonyl-[protein] + ATP = O-phospho-L-threonyl-[protein] + ADP + H(+)</text>
        <dbReference type="Rhea" id="RHEA:46608"/>
        <dbReference type="Rhea" id="RHEA-COMP:11060"/>
        <dbReference type="Rhea" id="RHEA-COMP:11605"/>
        <dbReference type="ChEBI" id="CHEBI:15378"/>
        <dbReference type="ChEBI" id="CHEBI:30013"/>
        <dbReference type="ChEBI" id="CHEBI:30616"/>
        <dbReference type="ChEBI" id="CHEBI:61977"/>
        <dbReference type="ChEBI" id="CHEBI:456216"/>
        <dbReference type="EC" id="2.7.11.1"/>
    </reaction>
</comment>
<dbReference type="AlphaFoldDB" id="A0A7M7MBC4"/>
<reference evidence="13" key="1">
    <citation type="submission" date="2021-01" db="UniProtKB">
        <authorList>
            <consortium name="EnsemblMetazoa"/>
        </authorList>
    </citation>
    <scope>IDENTIFICATION</scope>
</reference>
<sequence length="641" mass="73130">MPTSDRTTLRYGSRSTRDNEDNAHKITSNRVSGECVTSAGVPLTIHDGRSPSRSPSNGVTDKVIKLKKIMRRAFKLVAKRQKRLVKGTRDSFKMFLRHCSSQVTPRLLMTPMEYFLVEQVRLTAIAIYRRIMSQKLTFLDVREDLGNLMSLYDDTRSEHRQAAQTLAVYFHKLVLITAVLAGELEEASRVQRTNWYSVIDLLYSAENVISSPSSSKRLKVDERFGFRLDALEPLLVPRLDQITKLRLLGKGGFGSVYKVNIGGLTLTCKLIRQTRLHSERAKCADKLVATLVQSRLLVIVYACFKAEGAYVCLMEYLRGVDLYKAIRGQPRFSVELCRIILSQLCLAIQYLHVTGFIHRDIKPSNMIIMPNCRIRLIDFDTCKVCAVNASGGVNRSYIRKSFTEFHDGQTAGTLHYLAPEVLRGFQYGRAIDWWAVGVTAYLLATQTTPIRGKDARAVKQSITSDEKHINFAKIQESDLRHIISRWMTRDPYDRLTGVLLSDITTHPFFLGVDWKDMECGEGKLYTYSPILKLMKQHSDTSEYSPPSAAVPSYSRTRHRILDLDDILDSPAQIPLLTFVSHGMMRVLQKMERDETPCEADLNDQREITKMALTSTKKLDLNNSYRFKELLLAPRTRSHYYM</sequence>
<feature type="domain" description="Protein kinase" evidence="12">
    <location>
        <begin position="242"/>
        <end position="509"/>
    </location>
</feature>
<dbReference type="RefSeq" id="XP_022649555.1">
    <property type="nucleotide sequence ID" value="XM_022793820.1"/>
</dbReference>
<dbReference type="GO" id="GO:0004674">
    <property type="term" value="F:protein serine/threonine kinase activity"/>
    <property type="evidence" value="ECO:0007669"/>
    <property type="project" value="UniProtKB-KW"/>
</dbReference>
<keyword evidence="5" id="KW-0547">Nucleotide-binding</keyword>
<dbReference type="GeneID" id="111245447"/>
<evidence type="ECO:0000256" key="1">
    <source>
        <dbReference type="ARBA" id="ARBA00012513"/>
    </source>
</evidence>
<dbReference type="PANTHER" id="PTHR24356:SF1">
    <property type="entry name" value="SERINE_THREONINE-PROTEIN KINASE GREATWALL"/>
    <property type="match status" value="1"/>
</dbReference>
<evidence type="ECO:0000313" key="13">
    <source>
        <dbReference type="EnsemblMetazoa" id="XP_022649555"/>
    </source>
</evidence>
<keyword evidence="4" id="KW-0808">Transferase</keyword>
<evidence type="ECO:0000256" key="9">
    <source>
        <dbReference type="ARBA" id="ARBA00047899"/>
    </source>
</evidence>
<dbReference type="InterPro" id="IPR011009">
    <property type="entry name" value="Kinase-like_dom_sf"/>
</dbReference>
<evidence type="ECO:0000256" key="4">
    <source>
        <dbReference type="ARBA" id="ARBA00022679"/>
    </source>
</evidence>
<evidence type="ECO:0000256" key="6">
    <source>
        <dbReference type="ARBA" id="ARBA00022777"/>
    </source>
</evidence>
<dbReference type="InterPro" id="IPR050236">
    <property type="entry name" value="Ser_Thr_kinase_AGC"/>
</dbReference>
<evidence type="ECO:0000313" key="14">
    <source>
        <dbReference type="Proteomes" id="UP000594260"/>
    </source>
</evidence>
<dbReference type="InterPro" id="IPR008271">
    <property type="entry name" value="Ser/Thr_kinase_AS"/>
</dbReference>
<name>A0A7M7MBC4_VARDE</name>
<dbReference type="SMART" id="SM00220">
    <property type="entry name" value="S_TKc"/>
    <property type="match status" value="1"/>
</dbReference>
<dbReference type="Gene3D" id="3.30.200.20">
    <property type="entry name" value="Phosphorylase Kinase, domain 1"/>
    <property type="match status" value="1"/>
</dbReference>
<proteinExistence type="predicted"/>
<dbReference type="EnsemblMetazoa" id="XM_022793820">
    <property type="protein sequence ID" value="XP_022649555"/>
    <property type="gene ID" value="LOC111245447"/>
</dbReference>
<evidence type="ECO:0000256" key="2">
    <source>
        <dbReference type="ARBA" id="ARBA00022148"/>
    </source>
</evidence>
<evidence type="ECO:0000256" key="5">
    <source>
        <dbReference type="ARBA" id="ARBA00022741"/>
    </source>
</evidence>
<evidence type="ECO:0000256" key="3">
    <source>
        <dbReference type="ARBA" id="ARBA00022527"/>
    </source>
</evidence>
<dbReference type="InParanoid" id="A0A7M7MBC4"/>
<keyword evidence="14" id="KW-1185">Reference proteome</keyword>